<dbReference type="Proteomes" id="UP000249340">
    <property type="component" value="Chromosome"/>
</dbReference>
<dbReference type="InterPro" id="IPR036188">
    <property type="entry name" value="FAD/NAD-bd_sf"/>
</dbReference>
<accession>A0A345STW8</accession>
<organism evidence="2 3">
    <name type="scientific">Peterkaempfera bronchialis</name>
    <dbReference type="NCBI Taxonomy" id="2126346"/>
    <lineage>
        <taxon>Bacteria</taxon>
        <taxon>Bacillati</taxon>
        <taxon>Actinomycetota</taxon>
        <taxon>Actinomycetes</taxon>
        <taxon>Kitasatosporales</taxon>
        <taxon>Streptomycetaceae</taxon>
        <taxon>Peterkaempfera</taxon>
    </lineage>
</organism>
<dbReference type="RefSeq" id="WP_111494507.1">
    <property type="nucleotide sequence ID" value="NZ_CP031264.1"/>
</dbReference>
<evidence type="ECO:0000313" key="2">
    <source>
        <dbReference type="EMBL" id="AXI77173.1"/>
    </source>
</evidence>
<dbReference type="SUPFAM" id="SSF51905">
    <property type="entry name" value="FAD/NAD(P)-binding domain"/>
    <property type="match status" value="1"/>
</dbReference>
<dbReference type="AlphaFoldDB" id="A0A345STW8"/>
<sequence>MPAHDLAHRSSGRTTDPDVVVVGAGPAGLAAARHLSAAGLRVTVLESAQRVGGRMATVELDGFRLDHGSHLLNTSYPELSRVLDLDRLDLRPLAPGVLVHSGGRRYRVGDLRRPVARLAADRAPIGSPLDKARLGTALARLAATPTDRLLTRPELTASQALAARGLSARVVDGFLRPLLSALLCDPELSTSSRCSDLVLRAYARGRLCLPSAGIAAVPQQLAEGLPPGTVRLGVEAVAVSADGVDTLRHGRVHGRCVVLATDAASAARLLPGLHLPGFHPVTTYYHAAPEAPLAEPLLLLDADRSSPVSHSLVLSRVHPSYAPPGRSLVATTVLGRRTFDGGGPAALEPLVRRRLAELYGTSTAAWSFLTARHVEHAVPAMPPPHHFHRPVRVIGGLYVCGDHRDTSSVQGALVSGRRAAQQIIRDLGVRAPVPAAEAA</sequence>
<dbReference type="OrthoDB" id="9767561at2"/>
<dbReference type="Gene3D" id="3.50.50.60">
    <property type="entry name" value="FAD/NAD(P)-binding domain"/>
    <property type="match status" value="1"/>
</dbReference>
<dbReference type="Pfam" id="PF01593">
    <property type="entry name" value="Amino_oxidase"/>
    <property type="match status" value="1"/>
</dbReference>
<dbReference type="EMBL" id="CP031264">
    <property type="protein sequence ID" value="AXI77173.1"/>
    <property type="molecule type" value="Genomic_DNA"/>
</dbReference>
<dbReference type="KEGG" id="stri:C7M71_006690"/>
<feature type="domain" description="Amine oxidase" evidence="1">
    <location>
        <begin position="27"/>
        <end position="424"/>
    </location>
</feature>
<name>A0A345STW8_9ACTN</name>
<keyword evidence="3" id="KW-1185">Reference proteome</keyword>
<evidence type="ECO:0000259" key="1">
    <source>
        <dbReference type="Pfam" id="PF01593"/>
    </source>
</evidence>
<dbReference type="InterPro" id="IPR002937">
    <property type="entry name" value="Amino_oxidase"/>
</dbReference>
<protein>
    <submittedName>
        <fullName evidence="2">FAD-dependent oxidoreductase</fullName>
    </submittedName>
</protein>
<reference evidence="3" key="1">
    <citation type="submission" date="2018-07" db="EMBL/GenBank/DDBJ databases">
        <title>Streptacidiphilus bronchialis DSM 106435 chromosome.</title>
        <authorList>
            <person name="Batra D."/>
            <person name="Gulvik C.A."/>
        </authorList>
    </citation>
    <scope>NUCLEOTIDE SEQUENCE [LARGE SCALE GENOMIC DNA]</scope>
    <source>
        <strain evidence="3">DSM 106435</strain>
    </source>
</reference>
<dbReference type="PRINTS" id="PR00419">
    <property type="entry name" value="ADXRDTASE"/>
</dbReference>
<proteinExistence type="predicted"/>
<dbReference type="PANTHER" id="PTHR42841">
    <property type="entry name" value="AMINE OXIDASE"/>
    <property type="match status" value="1"/>
</dbReference>
<evidence type="ECO:0000313" key="3">
    <source>
        <dbReference type="Proteomes" id="UP000249340"/>
    </source>
</evidence>
<dbReference type="GO" id="GO:0016491">
    <property type="term" value="F:oxidoreductase activity"/>
    <property type="evidence" value="ECO:0007669"/>
    <property type="project" value="InterPro"/>
</dbReference>
<gene>
    <name evidence="2" type="ORF">C7M71_006690</name>
</gene>